<keyword evidence="3" id="KW-1185">Reference proteome</keyword>
<gene>
    <name evidence="2" type="ORF">EPL05_21530</name>
</gene>
<dbReference type="EMBL" id="SBIW01000012">
    <property type="protein sequence ID" value="RWY48160.1"/>
    <property type="molecule type" value="Genomic_DNA"/>
</dbReference>
<evidence type="ECO:0000313" key="3">
    <source>
        <dbReference type="Proteomes" id="UP000286701"/>
    </source>
</evidence>
<protein>
    <submittedName>
        <fullName evidence="2">Class I SAM-dependent methyltransferase</fullName>
    </submittedName>
</protein>
<dbReference type="InterPro" id="IPR013216">
    <property type="entry name" value="Methyltransf_11"/>
</dbReference>
<keyword evidence="2" id="KW-0808">Transferase</keyword>
<feature type="domain" description="Methyltransferase type 11" evidence="1">
    <location>
        <begin position="57"/>
        <end position="103"/>
    </location>
</feature>
<dbReference type="RefSeq" id="WP_128536053.1">
    <property type="nucleotide sequence ID" value="NZ_SBIW01000012.1"/>
</dbReference>
<proteinExistence type="predicted"/>
<dbReference type="CDD" id="cd02440">
    <property type="entry name" value="AdoMet_MTases"/>
    <property type="match status" value="1"/>
</dbReference>
<comment type="caution">
    <text evidence="2">The sequence shown here is derived from an EMBL/GenBank/DDBJ whole genome shotgun (WGS) entry which is preliminary data.</text>
</comment>
<dbReference type="GO" id="GO:0008757">
    <property type="term" value="F:S-adenosylmethionine-dependent methyltransferase activity"/>
    <property type="evidence" value="ECO:0007669"/>
    <property type="project" value="InterPro"/>
</dbReference>
<dbReference type="Gene3D" id="3.40.50.150">
    <property type="entry name" value="Vaccinia Virus protein VP39"/>
    <property type="match status" value="1"/>
</dbReference>
<dbReference type="AlphaFoldDB" id="A0A444MJA6"/>
<sequence>MKLKNPRSQSDLSIKKNYHVLEVGPGNYPHKRSNVLVERFIDINYHRSGDLKVLGNQTLIEADGHALPFKEKEFDYVICSHVLEHVDDPAKFLAEQFRVAPRGYLETPSIIGEYLMPKESHKWVLQEIDNKIVMYEKDKINFHTSPDLGYIFLNYLPKNSIGFKIMDITHANLTRVNYEWENEIEVLINPDSDYYKQFFTQPLNEKLCKILYPEKKLSTELLDAGKAFGSVILSVINSRLLKQ</sequence>
<dbReference type="Proteomes" id="UP000286701">
    <property type="component" value="Unassembled WGS sequence"/>
</dbReference>
<evidence type="ECO:0000313" key="2">
    <source>
        <dbReference type="EMBL" id="RWY48160.1"/>
    </source>
</evidence>
<dbReference type="GO" id="GO:0032259">
    <property type="term" value="P:methylation"/>
    <property type="evidence" value="ECO:0007669"/>
    <property type="project" value="UniProtKB-KW"/>
</dbReference>
<dbReference type="SUPFAM" id="SSF53335">
    <property type="entry name" value="S-adenosyl-L-methionine-dependent methyltransferases"/>
    <property type="match status" value="1"/>
</dbReference>
<accession>A0A444MJA6</accession>
<dbReference type="InterPro" id="IPR029063">
    <property type="entry name" value="SAM-dependent_MTases_sf"/>
</dbReference>
<reference evidence="2 3" key="1">
    <citation type="submission" date="2019-01" db="EMBL/GenBank/DDBJ databases">
        <title>Mucilaginibacter antarcticum sp. nov., isolated from antarctic soil.</title>
        <authorList>
            <person name="Yan Y.-Q."/>
            <person name="Du Z.-J."/>
        </authorList>
    </citation>
    <scope>NUCLEOTIDE SEQUENCE [LARGE SCALE GENOMIC DNA]</scope>
    <source>
        <strain evidence="2 3">F01003</strain>
    </source>
</reference>
<organism evidence="2 3">
    <name type="scientific">Mucilaginibacter gilvus</name>
    <dbReference type="NCBI Taxonomy" id="2305909"/>
    <lineage>
        <taxon>Bacteria</taxon>
        <taxon>Pseudomonadati</taxon>
        <taxon>Bacteroidota</taxon>
        <taxon>Sphingobacteriia</taxon>
        <taxon>Sphingobacteriales</taxon>
        <taxon>Sphingobacteriaceae</taxon>
        <taxon>Mucilaginibacter</taxon>
    </lineage>
</organism>
<dbReference type="Pfam" id="PF08241">
    <property type="entry name" value="Methyltransf_11"/>
    <property type="match status" value="1"/>
</dbReference>
<name>A0A444MJA6_9SPHI</name>
<keyword evidence="2" id="KW-0489">Methyltransferase</keyword>
<evidence type="ECO:0000259" key="1">
    <source>
        <dbReference type="Pfam" id="PF08241"/>
    </source>
</evidence>
<dbReference type="OrthoDB" id="3896938at2"/>